<evidence type="ECO:0000256" key="11">
    <source>
        <dbReference type="ARBA" id="ARBA00023204"/>
    </source>
</evidence>
<dbReference type="InterPro" id="IPR041663">
    <property type="entry name" value="DisA/LigA_HHH"/>
</dbReference>
<dbReference type="Pfam" id="PF01653">
    <property type="entry name" value="DNA_ligase_aden"/>
    <property type="match status" value="1"/>
</dbReference>
<dbReference type="PANTHER" id="PTHR23389:SF9">
    <property type="entry name" value="DNA LIGASE"/>
    <property type="match status" value="1"/>
</dbReference>
<dbReference type="Gene3D" id="2.40.50.140">
    <property type="entry name" value="Nucleic acid-binding proteins"/>
    <property type="match status" value="1"/>
</dbReference>
<dbReference type="HAMAP" id="MF_01588">
    <property type="entry name" value="DNA_ligase_A"/>
    <property type="match status" value="1"/>
</dbReference>
<keyword evidence="4 14" id="KW-0436">Ligase</keyword>
<dbReference type="GO" id="GO:0046872">
    <property type="term" value="F:metal ion binding"/>
    <property type="evidence" value="ECO:0007669"/>
    <property type="project" value="UniProtKB-KW"/>
</dbReference>
<reference evidence="14" key="1">
    <citation type="submission" date="2023-03" db="EMBL/GenBank/DDBJ databases">
        <authorList>
            <person name="Steffen K."/>
            <person name="Cardenas P."/>
        </authorList>
    </citation>
    <scope>NUCLEOTIDE SEQUENCE</scope>
</reference>
<dbReference type="SUPFAM" id="SSF50249">
    <property type="entry name" value="Nucleic acid-binding proteins"/>
    <property type="match status" value="1"/>
</dbReference>
<dbReference type="FunFam" id="1.10.150.20:FF:000007">
    <property type="entry name" value="DNA ligase"/>
    <property type="match status" value="1"/>
</dbReference>
<dbReference type="Proteomes" id="UP001174909">
    <property type="component" value="Unassembled WGS sequence"/>
</dbReference>
<dbReference type="GO" id="GO:0003911">
    <property type="term" value="F:DNA ligase (NAD+) activity"/>
    <property type="evidence" value="ECO:0007669"/>
    <property type="project" value="UniProtKB-EC"/>
</dbReference>
<dbReference type="EMBL" id="CASHTH010001308">
    <property type="protein sequence ID" value="CAI8013902.1"/>
    <property type="molecule type" value="Genomic_DNA"/>
</dbReference>
<comment type="caution">
    <text evidence="14">The sequence shown here is derived from an EMBL/GenBank/DDBJ whole genome shotgun (WGS) entry which is preliminary data.</text>
</comment>
<evidence type="ECO:0000256" key="9">
    <source>
        <dbReference type="ARBA" id="ARBA00022842"/>
    </source>
</evidence>
<evidence type="ECO:0000256" key="1">
    <source>
        <dbReference type="ARBA" id="ARBA00001946"/>
    </source>
</evidence>
<evidence type="ECO:0000256" key="10">
    <source>
        <dbReference type="ARBA" id="ARBA00023027"/>
    </source>
</evidence>
<dbReference type="InterPro" id="IPR010994">
    <property type="entry name" value="RuvA_2-like"/>
</dbReference>
<dbReference type="InterPro" id="IPR013840">
    <property type="entry name" value="DNAligase_N"/>
</dbReference>
<keyword evidence="10" id="KW-0520">NAD</keyword>
<accession>A0AA35WHH4</accession>
<dbReference type="InterPro" id="IPR036420">
    <property type="entry name" value="BRCT_dom_sf"/>
</dbReference>
<protein>
    <recommendedName>
        <fullName evidence="3">DNA ligase (NAD(+))</fullName>
        <ecNumber evidence="3">6.5.1.2</ecNumber>
    </recommendedName>
</protein>
<sequence>MTAERPLDIFIYSVGYREGGSVPDNQRDSLEYLGELGFKVNEYNRIFSTVREVLDWYKRWRDEFHDLDYGCDGLVVKVNRFDYQRHLGDVGREPRWAIAYKFPAEQAVTVLRDVKFNVGRTGTINPYAVLEPVHVSGVTVKQATLHNEDYITSRDLRIGDRVVVERAGEVIPQVVRPLTELRTGVELGVTMPSSCPNCEQPVVRREGEAMSYCTNASCPAQLIRMIEHFVSRGAMDIEGLGVKQGGALISAGLLKDVADIYTLHEYRDGLVEMERMAEKSVSNLLAAIDTSKNQSLARVLVALGIPFVGGEVAGILARHFGTMKAMRQASVDELVVINGIGPKIAESVHSYFVQESNALVVDKLQLAGVNMVEESVQSSGGTSLVGLRFVVTGRLPNYSRSEIQDKIKDLGGAVSGSVSKRTDYVVAGEGGGSKLADAQELEVNVLSEDEFERLIELGRDLFEEER</sequence>
<dbReference type="SUPFAM" id="SSF52113">
    <property type="entry name" value="BRCT domain"/>
    <property type="match status" value="1"/>
</dbReference>
<dbReference type="FunFam" id="1.10.150.20:FF:000006">
    <property type="entry name" value="DNA ligase"/>
    <property type="match status" value="1"/>
</dbReference>
<dbReference type="SMART" id="SM00292">
    <property type="entry name" value="BRCT"/>
    <property type="match status" value="1"/>
</dbReference>
<evidence type="ECO:0000256" key="4">
    <source>
        <dbReference type="ARBA" id="ARBA00022598"/>
    </source>
</evidence>
<dbReference type="NCBIfam" id="NF005932">
    <property type="entry name" value="PRK07956.1"/>
    <property type="match status" value="1"/>
</dbReference>
<name>A0AA35WHH4_GEOBA</name>
<organism evidence="14 15">
    <name type="scientific">Geodia barretti</name>
    <name type="common">Barrett's horny sponge</name>
    <dbReference type="NCBI Taxonomy" id="519541"/>
    <lineage>
        <taxon>Eukaryota</taxon>
        <taxon>Metazoa</taxon>
        <taxon>Porifera</taxon>
        <taxon>Demospongiae</taxon>
        <taxon>Heteroscleromorpha</taxon>
        <taxon>Tetractinellida</taxon>
        <taxon>Astrophorina</taxon>
        <taxon>Geodiidae</taxon>
        <taxon>Geodia</taxon>
    </lineage>
</organism>
<dbReference type="GO" id="GO:0006281">
    <property type="term" value="P:DNA repair"/>
    <property type="evidence" value="ECO:0007669"/>
    <property type="project" value="UniProtKB-KW"/>
</dbReference>
<dbReference type="GO" id="GO:0006260">
    <property type="term" value="P:DNA replication"/>
    <property type="evidence" value="ECO:0007669"/>
    <property type="project" value="UniProtKB-KW"/>
</dbReference>
<evidence type="ECO:0000256" key="2">
    <source>
        <dbReference type="ARBA" id="ARBA00004067"/>
    </source>
</evidence>
<comment type="function">
    <text evidence="2">DNA ligase that catalyzes the formation of phosphodiester linkages between 5'-phosphoryl and 3'-hydroxyl groups in double-stranded DNA using NAD as a coenzyme and as the energy source for the reaction. It is essential for DNA replication and repair of damaged DNA.</text>
</comment>
<dbReference type="AlphaFoldDB" id="A0AA35WHH4"/>
<evidence type="ECO:0000256" key="7">
    <source>
        <dbReference type="ARBA" id="ARBA00022763"/>
    </source>
</evidence>
<evidence type="ECO:0000256" key="12">
    <source>
        <dbReference type="ARBA" id="ARBA00034005"/>
    </source>
</evidence>
<dbReference type="Pfam" id="PF03120">
    <property type="entry name" value="OB_DNA_ligase"/>
    <property type="match status" value="1"/>
</dbReference>
<comment type="catalytic activity">
    <reaction evidence="12">
        <text>NAD(+) + (deoxyribonucleotide)n-3'-hydroxyl + 5'-phospho-(deoxyribonucleotide)m = (deoxyribonucleotide)n+m + AMP + beta-nicotinamide D-nucleotide.</text>
        <dbReference type="EC" id="6.5.1.2"/>
    </reaction>
</comment>
<comment type="cofactor">
    <cofactor evidence="1">
        <name>Mg(2+)</name>
        <dbReference type="ChEBI" id="CHEBI:18420"/>
    </cofactor>
</comment>
<dbReference type="PROSITE" id="PS01056">
    <property type="entry name" value="DNA_LIGASE_N2"/>
    <property type="match status" value="1"/>
</dbReference>
<dbReference type="InterPro" id="IPR004150">
    <property type="entry name" value="NAD_DNA_ligase_OB"/>
</dbReference>
<dbReference type="SUPFAM" id="SSF47781">
    <property type="entry name" value="RuvA domain 2-like"/>
    <property type="match status" value="1"/>
</dbReference>
<keyword evidence="8" id="KW-0862">Zinc</keyword>
<dbReference type="Gene3D" id="3.40.50.10190">
    <property type="entry name" value="BRCT domain"/>
    <property type="match status" value="1"/>
</dbReference>
<dbReference type="SMART" id="SM00532">
    <property type="entry name" value="LIGANc"/>
    <property type="match status" value="1"/>
</dbReference>
<evidence type="ECO:0000256" key="6">
    <source>
        <dbReference type="ARBA" id="ARBA00022723"/>
    </source>
</evidence>
<proteinExistence type="inferred from homology"/>
<dbReference type="PROSITE" id="PS50172">
    <property type="entry name" value="BRCT"/>
    <property type="match status" value="1"/>
</dbReference>
<dbReference type="Pfam" id="PF12826">
    <property type="entry name" value="HHH_2"/>
    <property type="match status" value="1"/>
</dbReference>
<evidence type="ECO:0000313" key="15">
    <source>
        <dbReference type="Proteomes" id="UP001174909"/>
    </source>
</evidence>
<dbReference type="NCBIfam" id="TIGR00575">
    <property type="entry name" value="dnlj"/>
    <property type="match status" value="1"/>
</dbReference>
<dbReference type="Pfam" id="PF00533">
    <property type="entry name" value="BRCT"/>
    <property type="match status" value="1"/>
</dbReference>
<dbReference type="CDD" id="cd17748">
    <property type="entry name" value="BRCT_DNA_ligase_like"/>
    <property type="match status" value="1"/>
</dbReference>
<evidence type="ECO:0000256" key="8">
    <source>
        <dbReference type="ARBA" id="ARBA00022833"/>
    </source>
</evidence>
<keyword evidence="7" id="KW-0227">DNA damage</keyword>
<keyword evidence="9" id="KW-0460">Magnesium</keyword>
<dbReference type="InterPro" id="IPR012340">
    <property type="entry name" value="NA-bd_OB-fold"/>
</dbReference>
<keyword evidence="15" id="KW-1185">Reference proteome</keyword>
<dbReference type="InterPro" id="IPR033136">
    <property type="entry name" value="DNA_ligase_CS"/>
</dbReference>
<dbReference type="SUPFAM" id="SSF56091">
    <property type="entry name" value="DNA ligase/mRNA capping enzyme, catalytic domain"/>
    <property type="match status" value="1"/>
</dbReference>
<evidence type="ECO:0000313" key="14">
    <source>
        <dbReference type="EMBL" id="CAI8013902.1"/>
    </source>
</evidence>
<feature type="domain" description="BRCT" evidence="13">
    <location>
        <begin position="379"/>
        <end position="466"/>
    </location>
</feature>
<dbReference type="Pfam" id="PF03119">
    <property type="entry name" value="DNA_ligase_ZBD"/>
    <property type="match status" value="1"/>
</dbReference>
<dbReference type="Gene3D" id="3.30.470.30">
    <property type="entry name" value="DNA ligase/mRNA capping enzyme"/>
    <property type="match status" value="1"/>
</dbReference>
<evidence type="ECO:0000256" key="5">
    <source>
        <dbReference type="ARBA" id="ARBA00022705"/>
    </source>
</evidence>
<dbReference type="PANTHER" id="PTHR23389">
    <property type="entry name" value="CHROMOSOME TRANSMISSION FIDELITY FACTOR 18"/>
    <property type="match status" value="1"/>
</dbReference>
<dbReference type="InterPro" id="IPR001357">
    <property type="entry name" value="BRCT_dom"/>
</dbReference>
<gene>
    <name evidence="14" type="ORF">GBAR_LOCUS8751</name>
</gene>
<dbReference type="EC" id="6.5.1.2" evidence="3"/>
<evidence type="ECO:0000256" key="3">
    <source>
        <dbReference type="ARBA" id="ARBA00012722"/>
    </source>
</evidence>
<dbReference type="Gene3D" id="6.20.10.30">
    <property type="match status" value="1"/>
</dbReference>
<dbReference type="FunFam" id="2.40.50.140:FF:000012">
    <property type="entry name" value="DNA ligase"/>
    <property type="match status" value="1"/>
</dbReference>
<keyword evidence="6" id="KW-0479">Metal-binding</keyword>
<evidence type="ECO:0000259" key="13">
    <source>
        <dbReference type="PROSITE" id="PS50172"/>
    </source>
</evidence>
<dbReference type="InterPro" id="IPR013839">
    <property type="entry name" value="DNAligase_adenylation"/>
</dbReference>
<keyword evidence="11" id="KW-0234">DNA repair</keyword>
<dbReference type="InterPro" id="IPR001679">
    <property type="entry name" value="DNA_ligase"/>
</dbReference>
<keyword evidence="5" id="KW-0235">DNA replication</keyword>
<dbReference type="InterPro" id="IPR004149">
    <property type="entry name" value="Znf_DNAligase_C4"/>
</dbReference>
<dbReference type="GO" id="GO:0005829">
    <property type="term" value="C:cytosol"/>
    <property type="evidence" value="ECO:0007669"/>
    <property type="project" value="TreeGrafter"/>
</dbReference>
<dbReference type="Gene3D" id="1.10.150.20">
    <property type="entry name" value="5' to 3' exonuclease, C-terminal subdomain"/>
    <property type="match status" value="2"/>
</dbReference>